<gene>
    <name evidence="1" type="ORF">H312_01471</name>
</gene>
<organism evidence="1 2">
    <name type="scientific">Anncaliia algerae PRA339</name>
    <dbReference type="NCBI Taxonomy" id="1288291"/>
    <lineage>
        <taxon>Eukaryota</taxon>
        <taxon>Fungi</taxon>
        <taxon>Fungi incertae sedis</taxon>
        <taxon>Microsporidia</taxon>
        <taxon>Tubulinosematoidea</taxon>
        <taxon>Tubulinosematidae</taxon>
        <taxon>Anncaliia</taxon>
    </lineage>
</organism>
<proteinExistence type="predicted"/>
<protein>
    <submittedName>
        <fullName evidence="1">Uncharacterized protein</fullName>
    </submittedName>
</protein>
<name>A0A059F1S0_9MICR</name>
<dbReference type="VEuPathDB" id="MicrosporidiaDB:H312_01471"/>
<dbReference type="HOGENOM" id="CLU_1916555_0_0_1"/>
<dbReference type="AlphaFoldDB" id="A0A059F1S0"/>
<accession>A0A059F1S0</accession>
<keyword evidence="2" id="KW-1185">Reference proteome</keyword>
<dbReference type="Proteomes" id="UP000030655">
    <property type="component" value="Unassembled WGS sequence"/>
</dbReference>
<evidence type="ECO:0000313" key="2">
    <source>
        <dbReference type="Proteomes" id="UP000030655"/>
    </source>
</evidence>
<evidence type="ECO:0000313" key="1">
    <source>
        <dbReference type="EMBL" id="KCZ81105.1"/>
    </source>
</evidence>
<reference evidence="1 2" key="2">
    <citation type="submission" date="2014-03" db="EMBL/GenBank/DDBJ databases">
        <title>The Genome Sequence of Anncaliia algerae insect isolate PRA339.</title>
        <authorList>
            <consortium name="The Broad Institute Genome Sequencing Platform"/>
            <consortium name="The Broad Institute Genome Sequencing Center for Infectious Disease"/>
            <person name="Cuomo C."/>
            <person name="Becnel J."/>
            <person name="Sanscrainte N."/>
            <person name="Walker B."/>
            <person name="Young S.K."/>
            <person name="Zeng Q."/>
            <person name="Gargeya S."/>
            <person name="Fitzgerald M."/>
            <person name="Haas B."/>
            <person name="Abouelleil A."/>
            <person name="Alvarado L."/>
            <person name="Arachchi H.M."/>
            <person name="Berlin A.M."/>
            <person name="Chapman S.B."/>
            <person name="Dewar J."/>
            <person name="Goldberg J."/>
            <person name="Griggs A."/>
            <person name="Gujja S."/>
            <person name="Hansen M."/>
            <person name="Howarth C."/>
            <person name="Imamovic A."/>
            <person name="Larimer J."/>
            <person name="McCowan C."/>
            <person name="Murphy C."/>
            <person name="Neiman D."/>
            <person name="Pearson M."/>
            <person name="Priest M."/>
            <person name="Roberts A."/>
            <person name="Saif S."/>
            <person name="Shea T."/>
            <person name="Sisk P."/>
            <person name="Sykes S."/>
            <person name="Wortman J."/>
            <person name="Nusbaum C."/>
            <person name="Birren B."/>
        </authorList>
    </citation>
    <scope>NUCLEOTIDE SEQUENCE [LARGE SCALE GENOMIC DNA]</scope>
    <source>
        <strain evidence="1 2">PRA339</strain>
    </source>
</reference>
<sequence length="132" mass="16399">MTLTLIKKIYINKYVIYRFLRQCLYNTLYDLMRNKISNYIYVLYRIRILQLHHINKFVNILYQKLYKLYKTLFLIHIKTTNKIFKENMFYSNKIENSLECKFLNTLPPEKYIFLCLPHLFSLIIQNYIYKDN</sequence>
<reference evidence="2" key="1">
    <citation type="submission" date="2013-02" db="EMBL/GenBank/DDBJ databases">
        <authorList>
            <consortium name="The Broad Institute Genome Sequencing Platform"/>
            <person name="Cuomo C."/>
            <person name="Becnel J."/>
            <person name="Sanscrainte N."/>
            <person name="Walker B."/>
            <person name="Young S.K."/>
            <person name="Zeng Q."/>
            <person name="Gargeya S."/>
            <person name="Fitzgerald M."/>
            <person name="Haas B."/>
            <person name="Abouelleil A."/>
            <person name="Alvarado L."/>
            <person name="Arachchi H.M."/>
            <person name="Berlin A.M."/>
            <person name="Chapman S.B."/>
            <person name="Dewar J."/>
            <person name="Goldberg J."/>
            <person name="Griggs A."/>
            <person name="Gujja S."/>
            <person name="Hansen M."/>
            <person name="Howarth C."/>
            <person name="Imamovic A."/>
            <person name="Larimer J."/>
            <person name="McCowan C."/>
            <person name="Murphy C."/>
            <person name="Neiman D."/>
            <person name="Pearson M."/>
            <person name="Priest M."/>
            <person name="Roberts A."/>
            <person name="Saif S."/>
            <person name="Shea T."/>
            <person name="Sisk P."/>
            <person name="Sykes S."/>
            <person name="Wortman J."/>
            <person name="Nusbaum C."/>
            <person name="Birren B."/>
        </authorList>
    </citation>
    <scope>NUCLEOTIDE SEQUENCE [LARGE SCALE GENOMIC DNA]</scope>
    <source>
        <strain evidence="2">PRA339</strain>
    </source>
</reference>
<dbReference type="EMBL" id="KK365150">
    <property type="protein sequence ID" value="KCZ81105.1"/>
    <property type="molecule type" value="Genomic_DNA"/>
</dbReference>